<dbReference type="AlphaFoldDB" id="A0AAV2YSX4"/>
<evidence type="ECO:0000256" key="1">
    <source>
        <dbReference type="ARBA" id="ARBA00012513"/>
    </source>
</evidence>
<reference evidence="12" key="1">
    <citation type="submission" date="2022-11" db="EMBL/GenBank/DDBJ databases">
        <authorList>
            <person name="Morgan W.R."/>
            <person name="Tartar A."/>
        </authorList>
    </citation>
    <scope>NUCLEOTIDE SEQUENCE</scope>
    <source>
        <strain evidence="12">ARSEF 373</strain>
    </source>
</reference>
<dbReference type="Gene3D" id="3.30.200.20">
    <property type="entry name" value="Phosphorylase Kinase, domain 1"/>
    <property type="match status" value="1"/>
</dbReference>
<evidence type="ECO:0000259" key="11">
    <source>
        <dbReference type="PROSITE" id="PS50011"/>
    </source>
</evidence>
<dbReference type="Proteomes" id="UP001146120">
    <property type="component" value="Unassembled WGS sequence"/>
</dbReference>
<dbReference type="PANTHER" id="PTHR24353:SF147">
    <property type="entry name" value="CGMP-DEPENDENT SERINE_THREONIN PROTEIN KINASE-RELATED"/>
    <property type="match status" value="1"/>
</dbReference>
<dbReference type="InterPro" id="IPR000719">
    <property type="entry name" value="Prot_kinase_dom"/>
</dbReference>
<accession>A0AAV2YSX4</accession>
<evidence type="ECO:0000256" key="7">
    <source>
        <dbReference type="ARBA" id="ARBA00022840"/>
    </source>
</evidence>
<evidence type="ECO:0000256" key="6">
    <source>
        <dbReference type="ARBA" id="ARBA00022777"/>
    </source>
</evidence>
<evidence type="ECO:0000256" key="5">
    <source>
        <dbReference type="ARBA" id="ARBA00022741"/>
    </source>
</evidence>
<dbReference type="GO" id="GO:0007010">
    <property type="term" value="P:cytoskeleton organization"/>
    <property type="evidence" value="ECO:0007669"/>
    <property type="project" value="UniProtKB-ARBA"/>
</dbReference>
<evidence type="ECO:0000256" key="2">
    <source>
        <dbReference type="ARBA" id="ARBA00022527"/>
    </source>
</evidence>
<organism evidence="12 13">
    <name type="scientific">Lagenidium giganteum</name>
    <dbReference type="NCBI Taxonomy" id="4803"/>
    <lineage>
        <taxon>Eukaryota</taxon>
        <taxon>Sar</taxon>
        <taxon>Stramenopiles</taxon>
        <taxon>Oomycota</taxon>
        <taxon>Peronosporomycetes</taxon>
        <taxon>Pythiales</taxon>
        <taxon>Pythiaceae</taxon>
    </lineage>
</organism>
<dbReference type="SMART" id="SM00220">
    <property type="entry name" value="S_TKc"/>
    <property type="match status" value="1"/>
</dbReference>
<comment type="catalytic activity">
    <reaction evidence="9">
        <text>L-seryl-[protein] + ATP = O-phospho-L-seryl-[protein] + ADP + H(+)</text>
        <dbReference type="Rhea" id="RHEA:17989"/>
        <dbReference type="Rhea" id="RHEA-COMP:9863"/>
        <dbReference type="Rhea" id="RHEA-COMP:11604"/>
        <dbReference type="ChEBI" id="CHEBI:15378"/>
        <dbReference type="ChEBI" id="CHEBI:29999"/>
        <dbReference type="ChEBI" id="CHEBI:30616"/>
        <dbReference type="ChEBI" id="CHEBI:83421"/>
        <dbReference type="ChEBI" id="CHEBI:456216"/>
        <dbReference type="EC" id="2.7.11.1"/>
    </reaction>
</comment>
<keyword evidence="3" id="KW-0597">Phosphoprotein</keyword>
<evidence type="ECO:0000256" key="10">
    <source>
        <dbReference type="SAM" id="MobiDB-lite"/>
    </source>
</evidence>
<feature type="non-terminal residue" evidence="12">
    <location>
        <position position="1"/>
    </location>
</feature>
<keyword evidence="5" id="KW-0547">Nucleotide-binding</keyword>
<keyword evidence="4" id="KW-0808">Transferase</keyword>
<dbReference type="InterPro" id="IPR008271">
    <property type="entry name" value="Ser/Thr_kinase_AS"/>
</dbReference>
<dbReference type="CDD" id="cd05123">
    <property type="entry name" value="STKc_AGC"/>
    <property type="match status" value="1"/>
</dbReference>
<dbReference type="FunFam" id="1.10.510.10:FF:000024">
    <property type="entry name" value="Probable serine/threonine-protein kinase cot-1"/>
    <property type="match status" value="1"/>
</dbReference>
<dbReference type="EMBL" id="DAKRPA010000169">
    <property type="protein sequence ID" value="DAZ96383.1"/>
    <property type="molecule type" value="Genomic_DNA"/>
</dbReference>
<protein>
    <recommendedName>
        <fullName evidence="1">non-specific serine/threonine protein kinase</fullName>
        <ecNumber evidence="1">2.7.11.1</ecNumber>
    </recommendedName>
</protein>
<dbReference type="SUPFAM" id="SSF56112">
    <property type="entry name" value="Protein kinase-like (PK-like)"/>
    <property type="match status" value="1"/>
</dbReference>
<dbReference type="InterPro" id="IPR011009">
    <property type="entry name" value="Kinase-like_dom_sf"/>
</dbReference>
<sequence>IVMDDIEVLQVLGKGGYATCVAHEYGNANALFTDVDWLPGDGMIVCFCVGRKARSSCTVSDLESSSIRIVSLFIGMLALKRIPRNKVVSDLQQQRVRTEQRVLSEVTSAFLCRSVDHFEDEDFSSLLLEYIDGKPLYRCVWHYKDRGRFPEHIAKFYAAQVVLAIRALHTQGFVHRDLKSGNILVDKRGFAKVIDFGLAKELSKADPKDPASRTSSFCGTHYIMAPEVFLRTEYGFQVDWWGLGVIIYEMVCGRPPWEYQSKSATSLEAYFDSISNFAKNISTSLLLPDSASPELKSLLQQLLAFNPGKRLGLHGANEIMQHPWFHDTPWESLQLMESGCASDIVPPYNLATDDTEDTATSRNALDDMSSSAESIDPEDNAKYFADF</sequence>
<proteinExistence type="predicted"/>
<comment type="catalytic activity">
    <reaction evidence="8">
        <text>L-threonyl-[protein] + ATP = O-phospho-L-threonyl-[protein] + ADP + H(+)</text>
        <dbReference type="Rhea" id="RHEA:46608"/>
        <dbReference type="Rhea" id="RHEA-COMP:11060"/>
        <dbReference type="Rhea" id="RHEA-COMP:11605"/>
        <dbReference type="ChEBI" id="CHEBI:15378"/>
        <dbReference type="ChEBI" id="CHEBI:30013"/>
        <dbReference type="ChEBI" id="CHEBI:30616"/>
        <dbReference type="ChEBI" id="CHEBI:61977"/>
        <dbReference type="ChEBI" id="CHEBI:456216"/>
        <dbReference type="EC" id="2.7.11.1"/>
    </reaction>
</comment>
<reference evidence="12" key="2">
    <citation type="journal article" date="2023" name="Microbiol Resour">
        <title>Decontamination and Annotation of the Draft Genome Sequence of the Oomycete Lagenidium giganteum ARSEF 373.</title>
        <authorList>
            <person name="Morgan W.R."/>
            <person name="Tartar A."/>
        </authorList>
    </citation>
    <scope>NUCLEOTIDE SEQUENCE</scope>
    <source>
        <strain evidence="12">ARSEF 373</strain>
    </source>
</reference>
<comment type="caution">
    <text evidence="12">The sequence shown here is derived from an EMBL/GenBank/DDBJ whole genome shotgun (WGS) entry which is preliminary data.</text>
</comment>
<feature type="domain" description="Protein kinase" evidence="11">
    <location>
        <begin position="6"/>
        <end position="325"/>
    </location>
</feature>
<evidence type="ECO:0000256" key="4">
    <source>
        <dbReference type="ARBA" id="ARBA00022679"/>
    </source>
</evidence>
<evidence type="ECO:0000313" key="13">
    <source>
        <dbReference type="Proteomes" id="UP001146120"/>
    </source>
</evidence>
<dbReference type="PANTHER" id="PTHR24353">
    <property type="entry name" value="CYCLIC NUCLEOTIDE-DEPENDENT PROTEIN KINASE"/>
    <property type="match status" value="1"/>
</dbReference>
<evidence type="ECO:0000256" key="9">
    <source>
        <dbReference type="ARBA" id="ARBA00048679"/>
    </source>
</evidence>
<evidence type="ECO:0000256" key="3">
    <source>
        <dbReference type="ARBA" id="ARBA00022553"/>
    </source>
</evidence>
<dbReference type="Pfam" id="PF00069">
    <property type="entry name" value="Pkinase"/>
    <property type="match status" value="1"/>
</dbReference>
<evidence type="ECO:0000256" key="8">
    <source>
        <dbReference type="ARBA" id="ARBA00047899"/>
    </source>
</evidence>
<dbReference type="GO" id="GO:0005524">
    <property type="term" value="F:ATP binding"/>
    <property type="evidence" value="ECO:0007669"/>
    <property type="project" value="UniProtKB-KW"/>
</dbReference>
<dbReference type="PROSITE" id="PS00108">
    <property type="entry name" value="PROTEIN_KINASE_ST"/>
    <property type="match status" value="1"/>
</dbReference>
<evidence type="ECO:0000313" key="12">
    <source>
        <dbReference type="EMBL" id="DAZ96383.1"/>
    </source>
</evidence>
<dbReference type="GO" id="GO:0004674">
    <property type="term" value="F:protein serine/threonine kinase activity"/>
    <property type="evidence" value="ECO:0007669"/>
    <property type="project" value="UniProtKB-KW"/>
</dbReference>
<keyword evidence="13" id="KW-1185">Reference proteome</keyword>
<keyword evidence="2" id="KW-0723">Serine/threonine-protein kinase</keyword>
<dbReference type="PROSITE" id="PS50011">
    <property type="entry name" value="PROTEIN_KINASE_DOM"/>
    <property type="match status" value="1"/>
</dbReference>
<name>A0AAV2YSX4_9STRA</name>
<feature type="region of interest" description="Disordered" evidence="10">
    <location>
        <begin position="351"/>
        <end position="380"/>
    </location>
</feature>
<dbReference type="Gene3D" id="1.10.510.10">
    <property type="entry name" value="Transferase(Phosphotransferase) domain 1"/>
    <property type="match status" value="1"/>
</dbReference>
<gene>
    <name evidence="12" type="ORF">N0F65_010750</name>
</gene>
<feature type="compositionally biased region" description="Polar residues" evidence="10">
    <location>
        <begin position="358"/>
        <end position="373"/>
    </location>
</feature>
<keyword evidence="7" id="KW-0067">ATP-binding</keyword>
<keyword evidence="6" id="KW-0418">Kinase</keyword>
<dbReference type="EC" id="2.7.11.1" evidence="1"/>
<dbReference type="InterPro" id="IPR045270">
    <property type="entry name" value="STKc_AGC"/>
</dbReference>